<accession>A0ABV9KU90</accession>
<sequence length="315" mass="36051">MDVSAIIQEYGAYYLNSGQNMARLKRLLLFGRETVKNATPIKTNDTVYQMGSSYIDSIVQPFQKTYTPKGNPLFKPNPIYLYHMKVDMDIWPDDIEATWLGFLAANNLSRKEWPLIRYLLEVHVFDQIENDMEMKLYYKGQFQAPTPGTAGDTEDSMNGLKYLLENKPVNRINIGTLDIATIYDQIEYGYEQVAEEYQNVPMVVGLSPKWRRAFLKDKRALGYYQHTNPGQIDDTLDFSPAKVTGFPSMIGTDDIWITPVKNLIHLTKKGENAGNMKLEESKRCVSFLTDWWEGLGFGLNEVVWTTVEEATPPTP</sequence>
<comment type="caution">
    <text evidence="1">The sequence shown here is derived from an EMBL/GenBank/DDBJ whole genome shotgun (WGS) entry which is preliminary data.</text>
</comment>
<dbReference type="EMBL" id="JBHSGN010000057">
    <property type="protein sequence ID" value="MFC4673457.1"/>
    <property type="molecule type" value="Genomic_DNA"/>
</dbReference>
<reference evidence="2" key="1">
    <citation type="journal article" date="2019" name="Int. J. Syst. Evol. Microbiol.">
        <title>The Global Catalogue of Microorganisms (GCM) 10K type strain sequencing project: providing services to taxonomists for standard genome sequencing and annotation.</title>
        <authorList>
            <consortium name="The Broad Institute Genomics Platform"/>
            <consortium name="The Broad Institute Genome Sequencing Center for Infectious Disease"/>
            <person name="Wu L."/>
            <person name="Ma J."/>
        </authorList>
    </citation>
    <scope>NUCLEOTIDE SEQUENCE [LARGE SCALE GENOMIC DNA]</scope>
    <source>
        <strain evidence="2">CCUG 66188</strain>
    </source>
</reference>
<protein>
    <submittedName>
        <fullName evidence="1">Uncharacterized protein</fullName>
    </submittedName>
</protein>
<evidence type="ECO:0000313" key="2">
    <source>
        <dbReference type="Proteomes" id="UP001596023"/>
    </source>
</evidence>
<keyword evidence="2" id="KW-1185">Reference proteome</keyword>
<name>A0ABV9KU90_9BACT</name>
<proteinExistence type="predicted"/>
<gene>
    <name evidence="1" type="ORF">ACFO6W_07120</name>
</gene>
<evidence type="ECO:0000313" key="1">
    <source>
        <dbReference type="EMBL" id="MFC4673457.1"/>
    </source>
</evidence>
<dbReference type="RefSeq" id="WP_379994750.1">
    <property type="nucleotide sequence ID" value="NZ_JBHSGN010000057.1"/>
</dbReference>
<organism evidence="1 2">
    <name type="scientific">Dysgonomonas termitidis</name>
    <dbReference type="NCBI Taxonomy" id="1516126"/>
    <lineage>
        <taxon>Bacteria</taxon>
        <taxon>Pseudomonadati</taxon>
        <taxon>Bacteroidota</taxon>
        <taxon>Bacteroidia</taxon>
        <taxon>Bacteroidales</taxon>
        <taxon>Dysgonomonadaceae</taxon>
        <taxon>Dysgonomonas</taxon>
    </lineage>
</organism>
<dbReference type="Proteomes" id="UP001596023">
    <property type="component" value="Unassembled WGS sequence"/>
</dbReference>